<evidence type="ECO:0000256" key="2">
    <source>
        <dbReference type="SAM" id="Phobius"/>
    </source>
</evidence>
<keyword evidence="2" id="KW-0472">Membrane</keyword>
<dbReference type="Proteomes" id="UP001066276">
    <property type="component" value="Chromosome 12"/>
</dbReference>
<feature type="region of interest" description="Disordered" evidence="1">
    <location>
        <begin position="67"/>
        <end position="108"/>
    </location>
</feature>
<dbReference type="EMBL" id="JANPWB010000016">
    <property type="protein sequence ID" value="KAJ1080686.1"/>
    <property type="molecule type" value="Genomic_DNA"/>
</dbReference>
<sequence length="221" mass="24461">MGNTLRGTSTALAQIFLRKLSPRSESVTEKRTELIIEFILECLGLSCCTGSEMCQLEFWIGRGEGLGKPGKTPSSPSVTPRDRRHTVNEPQSGVISVEPVTPRSKLQSRPLRLPGPYSSLRRETGRVHRPLAVFFLAVFHIFSALTVLGSVLCRLMWFGCEGLQFPNLLVIHVGGNYLVRLGRKTLREAFLMEITRLSKKFPNAAIAIFAHGTSSQLGSEH</sequence>
<proteinExistence type="predicted"/>
<organism evidence="3 4">
    <name type="scientific">Pleurodeles waltl</name>
    <name type="common">Iberian ribbed newt</name>
    <dbReference type="NCBI Taxonomy" id="8319"/>
    <lineage>
        <taxon>Eukaryota</taxon>
        <taxon>Metazoa</taxon>
        <taxon>Chordata</taxon>
        <taxon>Craniata</taxon>
        <taxon>Vertebrata</taxon>
        <taxon>Euteleostomi</taxon>
        <taxon>Amphibia</taxon>
        <taxon>Batrachia</taxon>
        <taxon>Caudata</taxon>
        <taxon>Salamandroidea</taxon>
        <taxon>Salamandridae</taxon>
        <taxon>Pleurodelinae</taxon>
        <taxon>Pleurodeles</taxon>
    </lineage>
</organism>
<dbReference type="AlphaFoldDB" id="A0AAV7KN44"/>
<keyword evidence="2" id="KW-1133">Transmembrane helix</keyword>
<evidence type="ECO:0000256" key="1">
    <source>
        <dbReference type="SAM" id="MobiDB-lite"/>
    </source>
</evidence>
<accession>A0AAV7KN44</accession>
<evidence type="ECO:0000313" key="3">
    <source>
        <dbReference type="EMBL" id="KAJ1080686.1"/>
    </source>
</evidence>
<protein>
    <submittedName>
        <fullName evidence="3">Uncharacterized protein</fullName>
    </submittedName>
</protein>
<feature type="transmembrane region" description="Helical" evidence="2">
    <location>
        <begin position="131"/>
        <end position="157"/>
    </location>
</feature>
<evidence type="ECO:0000313" key="4">
    <source>
        <dbReference type="Proteomes" id="UP001066276"/>
    </source>
</evidence>
<keyword evidence="4" id="KW-1185">Reference proteome</keyword>
<keyword evidence="2" id="KW-0812">Transmembrane</keyword>
<gene>
    <name evidence="3" type="ORF">NDU88_000880</name>
</gene>
<comment type="caution">
    <text evidence="3">The sequence shown here is derived from an EMBL/GenBank/DDBJ whole genome shotgun (WGS) entry which is preliminary data.</text>
</comment>
<name>A0AAV7KN44_PLEWA</name>
<reference evidence="3" key="1">
    <citation type="journal article" date="2022" name="bioRxiv">
        <title>Sequencing and chromosome-scale assembly of the giantPleurodeles waltlgenome.</title>
        <authorList>
            <person name="Brown T."/>
            <person name="Elewa A."/>
            <person name="Iarovenko S."/>
            <person name="Subramanian E."/>
            <person name="Araus A.J."/>
            <person name="Petzold A."/>
            <person name="Susuki M."/>
            <person name="Suzuki K.-i.T."/>
            <person name="Hayashi T."/>
            <person name="Toyoda A."/>
            <person name="Oliveira C."/>
            <person name="Osipova E."/>
            <person name="Leigh N.D."/>
            <person name="Simon A."/>
            <person name="Yun M.H."/>
        </authorList>
    </citation>
    <scope>NUCLEOTIDE SEQUENCE</scope>
    <source>
        <strain evidence="3">20211129_DDA</strain>
        <tissue evidence="3">Liver</tissue>
    </source>
</reference>